<sequence length="558" mass="62812">PISRFYSRSIVVIFIPPLVAVYFVFIWLVLLRKDSDAVVRYASVSELWVYYSWFVICTFGIGWSKYGLAGIEVAMLQSRRFGVVDKETLYMHSGTSWSGPDGWIECLARLLRGKESHAHRLWYLLSALSLLPFVAHPISGFCMELSDGYVFSSSAPRVIGRKWEDFNNRQPDQTTSRARSRWEMGSSTGLPGIGILYTPPSIQRDQIDGLRSLPNRFPHHEPVLDIFLSPQAKTPIEGHAWGLRVGYNCSIVRDASEFTIISDRSKVSNNTGLYRTSQLKDQDAEVSMGVSNPSDPAYDGTELGAANILELAMWQVRRQAAYEEHPFDNSIDLPLKGMGQPITQLPNGTFTSNRTFFEAYGTDHVLDDFVSPNGMKFIYLAPPIGLRCTRFSALGLANLAAKTSSFINFTRTSPPDFNWEKEEARAPLFGYTVRNILRRQYLRFFDSINLPPPITVSNSVFYTRFLQARELQQSVMSAHAMDALQLMYDGVTSFENSYLNSNLTSSTPGKVLTPGVAPALFPAVLFLIWAGFCSILGLKYGFVRRCADTLDRDYLLRL</sequence>
<keyword evidence="1" id="KW-1133">Transmembrane helix</keyword>
<dbReference type="OrthoDB" id="5287717at2759"/>
<keyword evidence="1" id="KW-0812">Transmembrane</keyword>
<evidence type="ECO:0000313" key="2">
    <source>
        <dbReference type="EMBL" id="OOF98015.1"/>
    </source>
</evidence>
<dbReference type="OMA" id="YALWQVR"/>
<feature type="non-terminal residue" evidence="2">
    <location>
        <position position="1"/>
    </location>
</feature>
<dbReference type="AlphaFoldDB" id="A0A1R3RU50"/>
<dbReference type="Proteomes" id="UP000188318">
    <property type="component" value="Unassembled WGS sequence"/>
</dbReference>
<gene>
    <name evidence="2" type="ORF">ASPCADRAFT_32903</name>
</gene>
<feature type="transmembrane region" description="Helical" evidence="1">
    <location>
        <begin position="519"/>
        <end position="542"/>
    </location>
</feature>
<name>A0A1R3RU50_ASPC5</name>
<proteinExistence type="predicted"/>
<protein>
    <recommendedName>
        <fullName evidence="4">Transmembrane protein</fullName>
    </recommendedName>
</protein>
<dbReference type="VEuPathDB" id="FungiDB:ASPCADRAFT_32903"/>
<accession>A0A1R3RU50</accession>
<feature type="transmembrane region" description="Helical" evidence="1">
    <location>
        <begin position="50"/>
        <end position="71"/>
    </location>
</feature>
<evidence type="ECO:0000313" key="3">
    <source>
        <dbReference type="Proteomes" id="UP000188318"/>
    </source>
</evidence>
<dbReference type="EMBL" id="KV907496">
    <property type="protein sequence ID" value="OOF98015.1"/>
    <property type="molecule type" value="Genomic_DNA"/>
</dbReference>
<evidence type="ECO:0000256" key="1">
    <source>
        <dbReference type="SAM" id="Phobius"/>
    </source>
</evidence>
<keyword evidence="1" id="KW-0472">Membrane</keyword>
<reference evidence="3" key="1">
    <citation type="journal article" date="2017" name="Genome Biol.">
        <title>Comparative genomics reveals high biological diversity and specific adaptations in the industrially and medically important fungal genus Aspergillus.</title>
        <authorList>
            <person name="de Vries R.P."/>
            <person name="Riley R."/>
            <person name="Wiebenga A."/>
            <person name="Aguilar-Osorio G."/>
            <person name="Amillis S."/>
            <person name="Uchima C.A."/>
            <person name="Anderluh G."/>
            <person name="Asadollahi M."/>
            <person name="Askin M."/>
            <person name="Barry K."/>
            <person name="Battaglia E."/>
            <person name="Bayram O."/>
            <person name="Benocci T."/>
            <person name="Braus-Stromeyer S.A."/>
            <person name="Caldana C."/>
            <person name="Canovas D."/>
            <person name="Cerqueira G.C."/>
            <person name="Chen F."/>
            <person name="Chen W."/>
            <person name="Choi C."/>
            <person name="Clum A."/>
            <person name="Dos Santos R.A."/>
            <person name="Damasio A.R."/>
            <person name="Diallinas G."/>
            <person name="Emri T."/>
            <person name="Fekete E."/>
            <person name="Flipphi M."/>
            <person name="Freyberg S."/>
            <person name="Gallo A."/>
            <person name="Gournas C."/>
            <person name="Habgood R."/>
            <person name="Hainaut M."/>
            <person name="Harispe M.L."/>
            <person name="Henrissat B."/>
            <person name="Hilden K.S."/>
            <person name="Hope R."/>
            <person name="Hossain A."/>
            <person name="Karabika E."/>
            <person name="Karaffa L."/>
            <person name="Karanyi Z."/>
            <person name="Krasevec N."/>
            <person name="Kuo A."/>
            <person name="Kusch H."/>
            <person name="LaButti K."/>
            <person name="Lagendijk E.L."/>
            <person name="Lapidus A."/>
            <person name="Levasseur A."/>
            <person name="Lindquist E."/>
            <person name="Lipzen A."/>
            <person name="Logrieco A.F."/>
            <person name="MacCabe A."/>
            <person name="Maekelae M.R."/>
            <person name="Malavazi I."/>
            <person name="Melin P."/>
            <person name="Meyer V."/>
            <person name="Mielnichuk N."/>
            <person name="Miskei M."/>
            <person name="Molnar A.P."/>
            <person name="Mule G."/>
            <person name="Ngan C.Y."/>
            <person name="Orejas M."/>
            <person name="Orosz E."/>
            <person name="Ouedraogo J.P."/>
            <person name="Overkamp K.M."/>
            <person name="Park H.-S."/>
            <person name="Perrone G."/>
            <person name="Piumi F."/>
            <person name="Punt P.J."/>
            <person name="Ram A.F."/>
            <person name="Ramon A."/>
            <person name="Rauscher S."/>
            <person name="Record E."/>
            <person name="Riano-Pachon D.M."/>
            <person name="Robert V."/>
            <person name="Roehrig J."/>
            <person name="Ruller R."/>
            <person name="Salamov A."/>
            <person name="Salih N.S."/>
            <person name="Samson R.A."/>
            <person name="Sandor E."/>
            <person name="Sanguinetti M."/>
            <person name="Schuetze T."/>
            <person name="Sepcic K."/>
            <person name="Shelest E."/>
            <person name="Sherlock G."/>
            <person name="Sophianopoulou V."/>
            <person name="Squina F.M."/>
            <person name="Sun H."/>
            <person name="Susca A."/>
            <person name="Todd R.B."/>
            <person name="Tsang A."/>
            <person name="Unkles S.E."/>
            <person name="van de Wiele N."/>
            <person name="van Rossen-Uffink D."/>
            <person name="Oliveira J.V."/>
            <person name="Vesth T.C."/>
            <person name="Visser J."/>
            <person name="Yu J.-H."/>
            <person name="Zhou M."/>
            <person name="Andersen M.R."/>
            <person name="Archer D.B."/>
            <person name="Baker S.E."/>
            <person name="Benoit I."/>
            <person name="Brakhage A.A."/>
            <person name="Braus G.H."/>
            <person name="Fischer R."/>
            <person name="Frisvad J.C."/>
            <person name="Goldman G.H."/>
            <person name="Houbraken J."/>
            <person name="Oakley B."/>
            <person name="Pocsi I."/>
            <person name="Scazzocchio C."/>
            <person name="Seiboth B."/>
            <person name="vanKuyk P.A."/>
            <person name="Wortman J."/>
            <person name="Dyer P.S."/>
            <person name="Grigoriev I.V."/>
        </authorList>
    </citation>
    <scope>NUCLEOTIDE SEQUENCE [LARGE SCALE GENOMIC DNA]</scope>
    <source>
        <strain evidence="3">ITEM 5010</strain>
    </source>
</reference>
<feature type="transmembrane region" description="Helical" evidence="1">
    <location>
        <begin position="121"/>
        <end position="138"/>
    </location>
</feature>
<evidence type="ECO:0008006" key="4">
    <source>
        <dbReference type="Google" id="ProtNLM"/>
    </source>
</evidence>
<feature type="non-terminal residue" evidence="2">
    <location>
        <position position="558"/>
    </location>
</feature>
<organism evidence="2 3">
    <name type="scientific">Aspergillus carbonarius (strain ITEM 5010)</name>
    <dbReference type="NCBI Taxonomy" id="602072"/>
    <lineage>
        <taxon>Eukaryota</taxon>
        <taxon>Fungi</taxon>
        <taxon>Dikarya</taxon>
        <taxon>Ascomycota</taxon>
        <taxon>Pezizomycotina</taxon>
        <taxon>Eurotiomycetes</taxon>
        <taxon>Eurotiomycetidae</taxon>
        <taxon>Eurotiales</taxon>
        <taxon>Aspergillaceae</taxon>
        <taxon>Aspergillus</taxon>
        <taxon>Aspergillus subgen. Circumdati</taxon>
    </lineage>
</organism>
<keyword evidence="3" id="KW-1185">Reference proteome</keyword>
<feature type="transmembrane region" description="Helical" evidence="1">
    <location>
        <begin position="12"/>
        <end position="30"/>
    </location>
</feature>